<evidence type="ECO:0000313" key="2">
    <source>
        <dbReference type="EMBL" id="SMX39953.1"/>
    </source>
</evidence>
<dbReference type="OrthoDB" id="384721at2"/>
<dbReference type="PANTHER" id="PTHR46211:SF1">
    <property type="entry name" value="GLYCEROPHOSPHODIESTER PHOSPHODIESTERASE, CYTOPLASMIC"/>
    <property type="match status" value="1"/>
</dbReference>
<accession>A0A238KAS2</accession>
<gene>
    <name evidence="2" type="primary">ugpQ</name>
    <name evidence="2" type="ORF">OCA8868_02205</name>
</gene>
<dbReference type="EC" id="3.1.4.46" evidence="2"/>
<evidence type="ECO:0000313" key="3">
    <source>
        <dbReference type="Proteomes" id="UP000203464"/>
    </source>
</evidence>
<evidence type="ECO:0000259" key="1">
    <source>
        <dbReference type="PROSITE" id="PS51704"/>
    </source>
</evidence>
<dbReference type="Proteomes" id="UP000203464">
    <property type="component" value="Unassembled WGS sequence"/>
</dbReference>
<keyword evidence="3" id="KW-1185">Reference proteome</keyword>
<dbReference type="GO" id="GO:0006629">
    <property type="term" value="P:lipid metabolic process"/>
    <property type="evidence" value="ECO:0007669"/>
    <property type="project" value="InterPro"/>
</dbReference>
<name>A0A238KAS2_9RHOB</name>
<dbReference type="SUPFAM" id="SSF51695">
    <property type="entry name" value="PLC-like phosphodiesterases"/>
    <property type="match status" value="1"/>
</dbReference>
<reference evidence="3" key="1">
    <citation type="submission" date="2017-05" db="EMBL/GenBank/DDBJ databases">
        <authorList>
            <person name="Rodrigo-Torres L."/>
            <person name="Arahal R. D."/>
            <person name="Lucena T."/>
        </authorList>
    </citation>
    <scope>NUCLEOTIDE SEQUENCE [LARGE SCALE GENOMIC DNA]</scope>
    <source>
        <strain evidence="3">CECT 8868</strain>
    </source>
</reference>
<dbReference type="PROSITE" id="PS51704">
    <property type="entry name" value="GP_PDE"/>
    <property type="match status" value="1"/>
</dbReference>
<dbReference type="Gene3D" id="3.20.20.190">
    <property type="entry name" value="Phosphatidylinositol (PI) phosphodiesterase"/>
    <property type="match status" value="1"/>
</dbReference>
<sequence length="248" mass="26609">MTLPASFFAQPFAHRALHDATMAENSIGAIRIAVAAGYGIEIDIQPSKDGVPMVFHDYDLGRLTRQAGPVAMRTAAELGKISLSGGGGCIPTLLQVLKAVSGRVPLLIEIKDQDGALGPNVGDLENAVCEDLKGYGGDVALMSFNPHSVAACRKFAPDLPRGITTCPYPAEDWPTVPAKVRDALNEIPDFDRVGACFISHQQDDLNSPHVAVLKERGVPIFCWTVRSAEVEARAREIADNITFEGYRA</sequence>
<dbReference type="GO" id="GO:0008889">
    <property type="term" value="F:glycerophosphodiester phosphodiesterase activity"/>
    <property type="evidence" value="ECO:0007669"/>
    <property type="project" value="UniProtKB-EC"/>
</dbReference>
<dbReference type="RefSeq" id="WP_093996587.1">
    <property type="nucleotide sequence ID" value="NZ_FXYD01000003.1"/>
</dbReference>
<dbReference type="AlphaFoldDB" id="A0A238KAS2"/>
<dbReference type="Pfam" id="PF03009">
    <property type="entry name" value="GDPD"/>
    <property type="match status" value="1"/>
</dbReference>
<feature type="domain" description="GP-PDE" evidence="1">
    <location>
        <begin position="9"/>
        <end position="248"/>
    </location>
</feature>
<dbReference type="PANTHER" id="PTHR46211">
    <property type="entry name" value="GLYCEROPHOSPHORYL DIESTER PHOSPHODIESTERASE"/>
    <property type="match status" value="1"/>
</dbReference>
<dbReference type="InterPro" id="IPR030395">
    <property type="entry name" value="GP_PDE_dom"/>
</dbReference>
<dbReference type="InterPro" id="IPR017946">
    <property type="entry name" value="PLC-like_Pdiesterase_TIM-brl"/>
</dbReference>
<keyword evidence="2" id="KW-0378">Hydrolase</keyword>
<organism evidence="2 3">
    <name type="scientific">Octadecabacter ascidiaceicola</name>
    <dbReference type="NCBI Taxonomy" id="1655543"/>
    <lineage>
        <taxon>Bacteria</taxon>
        <taxon>Pseudomonadati</taxon>
        <taxon>Pseudomonadota</taxon>
        <taxon>Alphaproteobacteria</taxon>
        <taxon>Rhodobacterales</taxon>
        <taxon>Roseobacteraceae</taxon>
        <taxon>Octadecabacter</taxon>
    </lineage>
</organism>
<dbReference type="EMBL" id="FXYD01000003">
    <property type="protein sequence ID" value="SMX39953.1"/>
    <property type="molecule type" value="Genomic_DNA"/>
</dbReference>
<proteinExistence type="predicted"/>
<protein>
    <submittedName>
        <fullName evidence="2">Glycerophosphoryl diester phosphodiesterase</fullName>
        <ecNumber evidence="2">3.1.4.46</ecNumber>
    </submittedName>
</protein>